<feature type="region of interest" description="Disordered" evidence="1">
    <location>
        <begin position="34"/>
        <end position="70"/>
    </location>
</feature>
<dbReference type="RefSeq" id="XP_001581122.1">
    <property type="nucleotide sequence ID" value="XM_001581072.1"/>
</dbReference>
<dbReference type="InParanoid" id="A2DHT8"/>
<dbReference type="Proteomes" id="UP000001542">
    <property type="component" value="Unassembled WGS sequence"/>
</dbReference>
<organism evidence="2 3">
    <name type="scientific">Trichomonas vaginalis (strain ATCC PRA-98 / G3)</name>
    <dbReference type="NCBI Taxonomy" id="412133"/>
    <lineage>
        <taxon>Eukaryota</taxon>
        <taxon>Metamonada</taxon>
        <taxon>Parabasalia</taxon>
        <taxon>Trichomonadida</taxon>
        <taxon>Trichomonadidae</taxon>
        <taxon>Trichomonas</taxon>
    </lineage>
</organism>
<evidence type="ECO:0000256" key="1">
    <source>
        <dbReference type="SAM" id="MobiDB-lite"/>
    </source>
</evidence>
<accession>A2DHT8</accession>
<name>A2DHT8_TRIV3</name>
<reference evidence="2" key="2">
    <citation type="journal article" date="2007" name="Science">
        <title>Draft genome sequence of the sexually transmitted pathogen Trichomonas vaginalis.</title>
        <authorList>
            <person name="Carlton J.M."/>
            <person name="Hirt R.P."/>
            <person name="Silva J.C."/>
            <person name="Delcher A.L."/>
            <person name="Schatz M."/>
            <person name="Zhao Q."/>
            <person name="Wortman J.R."/>
            <person name="Bidwell S.L."/>
            <person name="Alsmark U.C.M."/>
            <person name="Besteiro S."/>
            <person name="Sicheritz-Ponten T."/>
            <person name="Noel C.J."/>
            <person name="Dacks J.B."/>
            <person name="Foster P.G."/>
            <person name="Simillion C."/>
            <person name="Van de Peer Y."/>
            <person name="Miranda-Saavedra D."/>
            <person name="Barton G.J."/>
            <person name="Westrop G.D."/>
            <person name="Mueller S."/>
            <person name="Dessi D."/>
            <person name="Fiori P.L."/>
            <person name="Ren Q."/>
            <person name="Paulsen I."/>
            <person name="Zhang H."/>
            <person name="Bastida-Corcuera F.D."/>
            <person name="Simoes-Barbosa A."/>
            <person name="Brown M.T."/>
            <person name="Hayes R.D."/>
            <person name="Mukherjee M."/>
            <person name="Okumura C.Y."/>
            <person name="Schneider R."/>
            <person name="Smith A.J."/>
            <person name="Vanacova S."/>
            <person name="Villalvazo M."/>
            <person name="Haas B.J."/>
            <person name="Pertea M."/>
            <person name="Feldblyum T.V."/>
            <person name="Utterback T.R."/>
            <person name="Shu C.L."/>
            <person name="Osoegawa K."/>
            <person name="de Jong P.J."/>
            <person name="Hrdy I."/>
            <person name="Horvathova L."/>
            <person name="Zubacova Z."/>
            <person name="Dolezal P."/>
            <person name="Malik S.B."/>
            <person name="Logsdon J.M. Jr."/>
            <person name="Henze K."/>
            <person name="Gupta A."/>
            <person name="Wang C.C."/>
            <person name="Dunne R.L."/>
            <person name="Upcroft J.A."/>
            <person name="Upcroft P."/>
            <person name="White O."/>
            <person name="Salzberg S.L."/>
            <person name="Tang P."/>
            <person name="Chiu C.-H."/>
            <person name="Lee Y.-S."/>
            <person name="Embley T.M."/>
            <person name="Coombs G.H."/>
            <person name="Mottram J.C."/>
            <person name="Tachezy J."/>
            <person name="Fraser-Liggett C.M."/>
            <person name="Johnson P.J."/>
        </authorList>
    </citation>
    <scope>NUCLEOTIDE SEQUENCE [LARGE SCALE GENOMIC DNA]</scope>
    <source>
        <strain evidence="2">G3</strain>
    </source>
</reference>
<dbReference type="SMR" id="A2DHT8"/>
<dbReference type="AlphaFoldDB" id="A2DHT8"/>
<dbReference type="VEuPathDB" id="TrichDB:TVAGG3_0303590"/>
<dbReference type="VEuPathDB" id="TrichDB:TVAG_366440"/>
<keyword evidence="3" id="KW-1185">Reference proteome</keyword>
<dbReference type="EMBL" id="DS113201">
    <property type="protein sequence ID" value="EAY20136.1"/>
    <property type="molecule type" value="Genomic_DNA"/>
</dbReference>
<reference evidence="2" key="1">
    <citation type="submission" date="2006-10" db="EMBL/GenBank/DDBJ databases">
        <authorList>
            <person name="Amadeo P."/>
            <person name="Zhao Q."/>
            <person name="Wortman J."/>
            <person name="Fraser-Liggett C."/>
            <person name="Carlton J."/>
        </authorList>
    </citation>
    <scope>NUCLEOTIDE SEQUENCE</scope>
    <source>
        <strain evidence="2">G3</strain>
    </source>
</reference>
<protein>
    <submittedName>
        <fullName evidence="2">Uncharacterized protein</fullName>
    </submittedName>
</protein>
<dbReference type="KEGG" id="tva:5465670"/>
<proteinExistence type="predicted"/>
<evidence type="ECO:0000313" key="3">
    <source>
        <dbReference type="Proteomes" id="UP000001542"/>
    </source>
</evidence>
<evidence type="ECO:0000313" key="2">
    <source>
        <dbReference type="EMBL" id="EAY20136.1"/>
    </source>
</evidence>
<gene>
    <name evidence="2" type="ORF">TVAG_366440</name>
</gene>
<feature type="compositionally biased region" description="Basic and acidic residues" evidence="1">
    <location>
        <begin position="46"/>
        <end position="70"/>
    </location>
</feature>
<sequence length="70" mass="8393">MSGYSRDELNRMYCDSSVSAEEYNAYKRRLEESERLQETNDYTGDCTRKLDRDHEEEFRKPSKNDDCRIG</sequence>